<reference evidence="9 10" key="1">
    <citation type="journal article" date="2015" name="Genome Biol. Evol.">
        <title>Comparative Genomics of a Bacterivorous Green Alga Reveals Evolutionary Causalities and Consequences of Phago-Mixotrophic Mode of Nutrition.</title>
        <authorList>
            <person name="Burns J.A."/>
            <person name="Paasch A."/>
            <person name="Narechania A."/>
            <person name="Kim E."/>
        </authorList>
    </citation>
    <scope>NUCLEOTIDE SEQUENCE [LARGE SCALE GENOMIC DNA]</scope>
    <source>
        <strain evidence="9 10">PLY_AMNH</strain>
    </source>
</reference>
<evidence type="ECO:0000256" key="4">
    <source>
        <dbReference type="ARBA" id="ARBA00022964"/>
    </source>
</evidence>
<evidence type="ECO:0000256" key="2">
    <source>
        <dbReference type="ARBA" id="ARBA00022723"/>
    </source>
</evidence>
<dbReference type="SMART" id="SM00702">
    <property type="entry name" value="P4Hc"/>
    <property type="match status" value="1"/>
</dbReference>
<dbReference type="AlphaFoldDB" id="A0AAE0L1Q8"/>
<protein>
    <recommendedName>
        <fullName evidence="8">Fe2OG dioxygenase domain-containing protein</fullName>
    </recommendedName>
</protein>
<feature type="compositionally biased region" description="Acidic residues" evidence="7">
    <location>
        <begin position="18"/>
        <end position="29"/>
    </location>
</feature>
<evidence type="ECO:0000256" key="7">
    <source>
        <dbReference type="SAM" id="MobiDB-lite"/>
    </source>
</evidence>
<dbReference type="PANTHER" id="PTHR12907:SF26">
    <property type="entry name" value="HIF PROLYL HYDROXYLASE, ISOFORM C"/>
    <property type="match status" value="1"/>
</dbReference>
<feature type="region of interest" description="Disordered" evidence="7">
    <location>
        <begin position="189"/>
        <end position="235"/>
    </location>
</feature>
<keyword evidence="10" id="KW-1185">Reference proteome</keyword>
<accession>A0AAE0L1Q8</accession>
<feature type="compositionally biased region" description="Polar residues" evidence="7">
    <location>
        <begin position="214"/>
        <end position="232"/>
    </location>
</feature>
<keyword evidence="3" id="KW-0847">Vitamin C</keyword>
<dbReference type="InterPro" id="IPR051559">
    <property type="entry name" value="HIF_prolyl_hydroxylases"/>
</dbReference>
<dbReference type="Pfam" id="PF13640">
    <property type="entry name" value="2OG-FeII_Oxy_3"/>
    <property type="match status" value="1"/>
</dbReference>
<dbReference type="InterPro" id="IPR005123">
    <property type="entry name" value="Oxoglu/Fe-dep_dioxygenase_dom"/>
</dbReference>
<evidence type="ECO:0000256" key="1">
    <source>
        <dbReference type="ARBA" id="ARBA00001961"/>
    </source>
</evidence>
<dbReference type="GO" id="GO:0071456">
    <property type="term" value="P:cellular response to hypoxia"/>
    <property type="evidence" value="ECO:0007669"/>
    <property type="project" value="TreeGrafter"/>
</dbReference>
<dbReference type="PANTHER" id="PTHR12907">
    <property type="entry name" value="EGL NINE HOMOLOG-RELATED"/>
    <property type="match status" value="1"/>
</dbReference>
<comment type="cofactor">
    <cofactor evidence="1">
        <name>L-ascorbate</name>
        <dbReference type="ChEBI" id="CHEBI:38290"/>
    </cofactor>
</comment>
<keyword evidence="5" id="KW-0560">Oxidoreductase</keyword>
<evidence type="ECO:0000256" key="6">
    <source>
        <dbReference type="ARBA" id="ARBA00023004"/>
    </source>
</evidence>
<dbReference type="InterPro" id="IPR044862">
    <property type="entry name" value="Pro_4_hyd_alph_FE2OG_OXY"/>
</dbReference>
<feature type="domain" description="Fe2OG dioxygenase" evidence="8">
    <location>
        <begin position="409"/>
        <end position="542"/>
    </location>
</feature>
<dbReference type="PROSITE" id="PS51471">
    <property type="entry name" value="FE2OG_OXY"/>
    <property type="match status" value="1"/>
</dbReference>
<dbReference type="Proteomes" id="UP001190700">
    <property type="component" value="Unassembled WGS sequence"/>
</dbReference>
<gene>
    <name evidence="9" type="ORF">CYMTET_22615</name>
</gene>
<dbReference type="GO" id="GO:0031418">
    <property type="term" value="F:L-ascorbic acid binding"/>
    <property type="evidence" value="ECO:0007669"/>
    <property type="project" value="UniProtKB-KW"/>
</dbReference>
<name>A0AAE0L1Q8_9CHLO</name>
<keyword evidence="2" id="KW-0479">Metal-binding</keyword>
<evidence type="ECO:0000313" key="9">
    <source>
        <dbReference type="EMBL" id="KAK3268906.1"/>
    </source>
</evidence>
<proteinExistence type="predicted"/>
<dbReference type="InterPro" id="IPR006620">
    <property type="entry name" value="Pro_4_hyd_alph"/>
</dbReference>
<sequence length="549" mass="58588">MPANFMFVSKNPIPGSMDDIDEDDDDENDALIPVPLKAAQGVKVGDKGSGVFRDALRLPDIGNANLGNDVADFADSEIRGPLIRPSALQRAAAPTSQAQPIQAEERSDAPVMSRAQALIASLLQPPDETHVSPKEGGEGREKPGAHTALHAEAPTQGRPRKTEETSDAPAVSRGQALISSLLQAPLDHRTELSSQQTSCGRVGGSGHIQGEGHQAQTRAPASQAQPQGSEAPTQVPLGEKTADRAEMVADLPVQPGSCEIQDGQNCRSGKQPRAIRPLDEVVHGVLRGSPRSCQLVAEALRVHGFCVCSGGLPLALVQRAQAEAEHIHSAGGMRAGTVVIEGKLLHERQQNRRGDSVLWLRSSGAIPSNPALSDVEAHLDCFGRTLGGSLASLDIPQGGARCGGVRFTERTDAMLACYPGGGAGYARHVDNADGDGRPDGRKVTMVYYMNHAWDQKAGGSLRIFFGREKRDLNLEHLMGGCRGVSFCPRGWGGRSCCSDGDARYLDVEPRADALVVFRSDIVPHEVMPAMAKRYAMSMWWLGYEQRSPT</sequence>
<dbReference type="GO" id="GO:0008198">
    <property type="term" value="F:ferrous iron binding"/>
    <property type="evidence" value="ECO:0007669"/>
    <property type="project" value="TreeGrafter"/>
</dbReference>
<keyword evidence="6" id="KW-0408">Iron</keyword>
<dbReference type="EMBL" id="LGRX02011483">
    <property type="protein sequence ID" value="KAK3268906.1"/>
    <property type="molecule type" value="Genomic_DNA"/>
</dbReference>
<organism evidence="9 10">
    <name type="scientific">Cymbomonas tetramitiformis</name>
    <dbReference type="NCBI Taxonomy" id="36881"/>
    <lineage>
        <taxon>Eukaryota</taxon>
        <taxon>Viridiplantae</taxon>
        <taxon>Chlorophyta</taxon>
        <taxon>Pyramimonadophyceae</taxon>
        <taxon>Pyramimonadales</taxon>
        <taxon>Pyramimonadaceae</taxon>
        <taxon>Cymbomonas</taxon>
    </lineage>
</organism>
<feature type="region of interest" description="Disordered" evidence="7">
    <location>
        <begin position="8"/>
        <end position="29"/>
    </location>
</feature>
<comment type="caution">
    <text evidence="9">The sequence shown here is derived from an EMBL/GenBank/DDBJ whole genome shotgun (WGS) entry which is preliminary data.</text>
</comment>
<feature type="region of interest" description="Disordered" evidence="7">
    <location>
        <begin position="87"/>
        <end position="172"/>
    </location>
</feature>
<dbReference type="GO" id="GO:0031543">
    <property type="term" value="F:peptidyl-proline dioxygenase activity"/>
    <property type="evidence" value="ECO:0007669"/>
    <property type="project" value="TreeGrafter"/>
</dbReference>
<dbReference type="Gene3D" id="2.60.120.620">
    <property type="entry name" value="q2cbj1_9rhob like domain"/>
    <property type="match status" value="1"/>
</dbReference>
<evidence type="ECO:0000256" key="5">
    <source>
        <dbReference type="ARBA" id="ARBA00023002"/>
    </source>
</evidence>
<keyword evidence="4" id="KW-0223">Dioxygenase</keyword>
<evidence type="ECO:0000259" key="8">
    <source>
        <dbReference type="PROSITE" id="PS51471"/>
    </source>
</evidence>
<feature type="compositionally biased region" description="Basic and acidic residues" evidence="7">
    <location>
        <begin position="127"/>
        <end position="144"/>
    </location>
</feature>
<evidence type="ECO:0000313" key="10">
    <source>
        <dbReference type="Proteomes" id="UP001190700"/>
    </source>
</evidence>
<evidence type="ECO:0000256" key="3">
    <source>
        <dbReference type="ARBA" id="ARBA00022896"/>
    </source>
</evidence>